<evidence type="ECO:0000313" key="1">
    <source>
        <dbReference type="EMBL" id="MBO1997661.1"/>
    </source>
</evidence>
<gene>
    <name evidence="1" type="ORF">J4730_20690</name>
</gene>
<reference evidence="1" key="1">
    <citation type="submission" date="2021-03" db="EMBL/GenBank/DDBJ databases">
        <title>Molecular epidemiology and mechanisms of colistin and carbapenem resistance in Enterobacteriaceae from clinical isolates, the environment and porcine samples in Pretoria, South Africa.</title>
        <authorList>
            <person name="Bogoshi D."/>
            <person name="Mbelle N.M."/>
            <person name="Naidoo V."/>
            <person name="Osei Sekyere J."/>
        </authorList>
    </citation>
    <scope>NUCLEOTIDE SEQUENCE</scope>
    <source>
        <strain evidence="1">C027</strain>
    </source>
</reference>
<dbReference type="AlphaFoldDB" id="A0A939NKW0"/>
<proteinExistence type="predicted"/>
<protein>
    <submittedName>
        <fullName evidence="1">Uncharacterized protein</fullName>
    </submittedName>
</protein>
<dbReference type="EMBL" id="JAGETM010000031">
    <property type="protein sequence ID" value="MBO1997661.1"/>
    <property type="molecule type" value="Genomic_DNA"/>
</dbReference>
<organism evidence="1 2">
    <name type="scientific">Klebsiella pneumoniae</name>
    <dbReference type="NCBI Taxonomy" id="573"/>
    <lineage>
        <taxon>Bacteria</taxon>
        <taxon>Pseudomonadati</taxon>
        <taxon>Pseudomonadota</taxon>
        <taxon>Gammaproteobacteria</taxon>
        <taxon>Enterobacterales</taxon>
        <taxon>Enterobacteriaceae</taxon>
        <taxon>Klebsiella/Raoultella group</taxon>
        <taxon>Klebsiella</taxon>
        <taxon>Klebsiella pneumoniae complex</taxon>
    </lineage>
</organism>
<dbReference type="Proteomes" id="UP000664002">
    <property type="component" value="Unassembled WGS sequence"/>
</dbReference>
<sequence length="54" mass="5552">MTDITELAQSLKAAAEKATQGTGEHSNTTTVVVVLAEAITMKLWCVSSSAKSAA</sequence>
<name>A0A939NKW0_KLEPN</name>
<evidence type="ECO:0000313" key="2">
    <source>
        <dbReference type="Proteomes" id="UP000664002"/>
    </source>
</evidence>
<accession>A0A939NKW0</accession>
<comment type="caution">
    <text evidence="1">The sequence shown here is derived from an EMBL/GenBank/DDBJ whole genome shotgun (WGS) entry which is preliminary data.</text>
</comment>